<evidence type="ECO:0000313" key="2">
    <source>
        <dbReference type="Proteomes" id="UP000198556"/>
    </source>
</evidence>
<dbReference type="STRING" id="137733.SAMN05421767_1445"/>
<name>A0A1H9NQA8_9LACT</name>
<dbReference type="PANTHER" id="PTHR31446">
    <property type="entry name" value="ACID PHOSPHATASE/VANADIUM-DEPENDENT HALOPEROXIDASE-RELATED PROTEIN"/>
    <property type="match status" value="1"/>
</dbReference>
<dbReference type="PANTHER" id="PTHR31446:SF29">
    <property type="entry name" value="ACID PHOSPHATASE_VANADIUM-DEPENDENT HALOPEROXIDASE-RELATED PROTEIN"/>
    <property type="match status" value="1"/>
</dbReference>
<keyword evidence="2" id="KW-1185">Reference proteome</keyword>
<dbReference type="RefSeq" id="WP_089747652.1">
    <property type="nucleotide sequence ID" value="NZ_FOGF01000044.1"/>
</dbReference>
<evidence type="ECO:0008006" key="3">
    <source>
        <dbReference type="Google" id="ProtNLM"/>
    </source>
</evidence>
<dbReference type="AlphaFoldDB" id="A0A1H9NQA8"/>
<dbReference type="Proteomes" id="UP000198556">
    <property type="component" value="Unassembled WGS sequence"/>
</dbReference>
<proteinExistence type="predicted"/>
<protein>
    <recommendedName>
        <fullName evidence="3">Divergent PAP2 family protein</fullName>
    </recommendedName>
</protein>
<dbReference type="Pfam" id="PF02681">
    <property type="entry name" value="DUF212"/>
    <property type="match status" value="1"/>
</dbReference>
<dbReference type="EMBL" id="FOGF01000044">
    <property type="protein sequence ID" value="SER38170.1"/>
    <property type="molecule type" value="Genomic_DNA"/>
</dbReference>
<evidence type="ECO:0000313" key="1">
    <source>
        <dbReference type="EMBL" id="SER38170.1"/>
    </source>
</evidence>
<sequence length="168" mass="18231">MGLLSNYPLMAAVCSILFAQFIKFPIAHIKRSKNASLSIMTSTGGMPSSHSAAVTSLITALVLQNGFDSPYVAIATTFGMIVMFDAMGVRRQCGEQGVLISRIFDEYTKKNGPVLPDIKLNDEEAIDNLLEEDDSLIIKKYLGHKPSEVLAGAITGIIIAFLLSKFFL</sequence>
<reference evidence="1 2" key="1">
    <citation type="submission" date="2016-10" db="EMBL/GenBank/DDBJ databases">
        <authorList>
            <person name="de Groot N.N."/>
        </authorList>
    </citation>
    <scope>NUCLEOTIDE SEQUENCE [LARGE SCALE GENOMIC DNA]</scope>
    <source>
        <strain evidence="1 2">DSM 15827</strain>
    </source>
</reference>
<organism evidence="1 2">
    <name type="scientific">Granulicatella balaenopterae</name>
    <dbReference type="NCBI Taxonomy" id="137733"/>
    <lineage>
        <taxon>Bacteria</taxon>
        <taxon>Bacillati</taxon>
        <taxon>Bacillota</taxon>
        <taxon>Bacilli</taxon>
        <taxon>Lactobacillales</taxon>
        <taxon>Carnobacteriaceae</taxon>
        <taxon>Granulicatella</taxon>
    </lineage>
</organism>
<dbReference type="InterPro" id="IPR003832">
    <property type="entry name" value="DUF212"/>
</dbReference>
<accession>A0A1H9NQA8</accession>
<dbReference type="OrthoDB" id="9792681at2"/>
<gene>
    <name evidence="1" type="ORF">SAMN05421767_1445</name>
</gene>